<accession>A0A9Y2F5J2</accession>
<dbReference type="RefSeq" id="WP_285976336.1">
    <property type="nucleotide sequence ID" value="NZ_CP127221.1"/>
</dbReference>
<dbReference type="Pfam" id="PF13577">
    <property type="entry name" value="SnoaL_4"/>
    <property type="match status" value="1"/>
</dbReference>
<name>A0A9Y2F5J2_9SPHN</name>
<dbReference type="SUPFAM" id="SSF54427">
    <property type="entry name" value="NTF2-like"/>
    <property type="match status" value="1"/>
</dbReference>
<dbReference type="KEGG" id="arue:QQX03_02650"/>
<evidence type="ECO:0000313" key="4">
    <source>
        <dbReference type="Proteomes" id="UP001231445"/>
    </source>
</evidence>
<feature type="domain" description="SnoaL-like" evidence="2">
    <location>
        <begin position="4"/>
        <end position="136"/>
    </location>
</feature>
<gene>
    <name evidence="3" type="ORF">QQX03_02650</name>
</gene>
<reference evidence="3 4" key="1">
    <citation type="submission" date="2023-06" db="EMBL/GenBank/DDBJ databases">
        <title>Altererythrobacter rubellus NBRC 112769 genome.</title>
        <authorList>
            <person name="Zhang K."/>
        </authorList>
    </citation>
    <scope>NUCLEOTIDE SEQUENCE [LARGE SCALE GENOMIC DNA]</scope>
    <source>
        <strain evidence="3 4">NBRC 112769</strain>
    </source>
</reference>
<dbReference type="InterPro" id="IPR032710">
    <property type="entry name" value="NTF2-like_dom_sf"/>
</dbReference>
<keyword evidence="4" id="KW-1185">Reference proteome</keyword>
<protein>
    <submittedName>
        <fullName evidence="3">Nuclear transport factor 2 family protein</fullName>
    </submittedName>
</protein>
<dbReference type="EMBL" id="CP127221">
    <property type="protein sequence ID" value="WIW96025.1"/>
    <property type="molecule type" value="Genomic_DNA"/>
</dbReference>
<dbReference type="Proteomes" id="UP001231445">
    <property type="component" value="Chromosome"/>
</dbReference>
<evidence type="ECO:0000256" key="1">
    <source>
        <dbReference type="SAM" id="MobiDB-lite"/>
    </source>
</evidence>
<evidence type="ECO:0000259" key="2">
    <source>
        <dbReference type="Pfam" id="PF13577"/>
    </source>
</evidence>
<proteinExistence type="predicted"/>
<evidence type="ECO:0000313" key="3">
    <source>
        <dbReference type="EMBL" id="WIW96025.1"/>
    </source>
</evidence>
<feature type="region of interest" description="Disordered" evidence="1">
    <location>
        <begin position="158"/>
        <end position="178"/>
    </location>
</feature>
<dbReference type="AlphaFoldDB" id="A0A9Y2F5J2"/>
<dbReference type="Gene3D" id="3.10.450.50">
    <property type="match status" value="1"/>
</dbReference>
<dbReference type="InterPro" id="IPR037401">
    <property type="entry name" value="SnoaL-like"/>
</dbReference>
<organism evidence="3 4">
    <name type="scientific">Altererythrobacter rubellus</name>
    <dbReference type="NCBI Taxonomy" id="2173831"/>
    <lineage>
        <taxon>Bacteria</taxon>
        <taxon>Pseudomonadati</taxon>
        <taxon>Pseudomonadota</taxon>
        <taxon>Alphaproteobacteria</taxon>
        <taxon>Sphingomonadales</taxon>
        <taxon>Erythrobacteraceae</taxon>
        <taxon>Altererythrobacter</taxon>
    </lineage>
</organism>
<sequence>MSIRLEDREAIRDVIGAYAHAIDRRRWDMMPQLFHADATFGFGPVQGNWEEFVGQAQAIIDPCLATQHQLGQIQFGFEDDTCHTETYFTAMHTIPAGYPVPDVFPDKGKVYSAVIAGRYVDRFEQRSGQWRIAQRTGLYDWREFREVEGVGLSELPEGMAGFHDDRDPSTPAVARWRG</sequence>